<dbReference type="EMBL" id="CP027062">
    <property type="protein sequence ID" value="AVI52361.1"/>
    <property type="molecule type" value="Genomic_DNA"/>
</dbReference>
<accession>A0A2S0I0B7</accession>
<dbReference type="InterPro" id="IPR011519">
    <property type="entry name" value="UnbV_ASPIC"/>
</dbReference>
<evidence type="ECO:0000313" key="4">
    <source>
        <dbReference type="Proteomes" id="UP000238442"/>
    </source>
</evidence>
<evidence type="ECO:0000256" key="1">
    <source>
        <dbReference type="ARBA" id="ARBA00022729"/>
    </source>
</evidence>
<organism evidence="3 4">
    <name type="scientific">Pukyongia salina</name>
    <dbReference type="NCBI Taxonomy" id="2094025"/>
    <lineage>
        <taxon>Bacteria</taxon>
        <taxon>Pseudomonadati</taxon>
        <taxon>Bacteroidota</taxon>
        <taxon>Flavobacteriia</taxon>
        <taxon>Flavobacteriales</taxon>
        <taxon>Flavobacteriaceae</taxon>
        <taxon>Pukyongia</taxon>
    </lineage>
</organism>
<dbReference type="InterPro" id="IPR028994">
    <property type="entry name" value="Integrin_alpha_N"/>
</dbReference>
<protein>
    <recommendedName>
        <fullName evidence="2">ASPIC/UnbV domain-containing protein</fullName>
    </recommendedName>
</protein>
<feature type="domain" description="ASPIC/UnbV" evidence="2">
    <location>
        <begin position="534"/>
        <end position="600"/>
    </location>
</feature>
<dbReference type="InterPro" id="IPR027039">
    <property type="entry name" value="Crtac1"/>
</dbReference>
<sequence>MIHSQHRIILWGTTVFFLILLHSCSETNSNTLFITRSANETGITFENKLTPTPELNILNYIYYYNGAGVASGDFNNDGYIDLYFTANQAADKLYLNKGDLKFQDITKAAGISNQSNWTTGVTTVDINQDGFLDIYVCRLGDFNNVQGKNLLFVNNGPDKNNVPSFTERASEYGLDFKGFSTHATFFDYDLDGDLDVYLLNHSVNPNQNYGSGNKRHLPDGKSGDKLFENVSGSYVDVSEKAGIIQSKIGYGLGVSVSDLNNDGYPDIYVGNDFYENDYLYINLGDKTFEEIIHKGNNAVGHTTHFSMGNDIADLNNDGLTDIVSVDMLPEDIETYKTSGTEFNYQIYQNYIKNGYAHQYMHNTLQFNNGNNTFSETAFLSGIAATDWSWSPLVADLDNDGLNDIFITNGIVGATNDMDFINFIANEEIQKTLGQGMDEKDMEFIKKIPEKKTVNYFFRNTGGQQFEDVSAQWGSTEPTYSNGATYCDLDNDGDLDLVINNTNQPAIVMENRSAGRENSNYIDIKLVGKKGNNSGIGAKVILYADTLQLLREHYTSRGYLSAVRPGIHLGVGKRTTVDSLLVIWPDRSYQLLKDLAVNTSHKIVQERASGDYYSDLKEKKIFWLTNTPPLFHFKHQENNALEFNRDPLIPYGTANEGPAISVADINNDGLDDIFIGGAKNQPSRLFVQDKSGGFSSQQEDLFDLDKISEDVDHIFFDADGDGDNDLLVVSGGSEFRKGVPIFPRLYFNDSGVLKKDSVNFNIPVNASSVAAVDIDNDKDKDIVITSGAVPQQFGETPKQYIFRNDGSGSFEEITNSFAPQFSEIGNCNSQTWTDLNGDSLPDLIVSGDWMPITIFINTGEQLELQKNNGLDDTHGFWNVVKAADMDNDGDLDLIAGNWGINTRLKASPQEPIRLYRMDADDNHNIETIVTYYYQGEETTLASKDELVKQLPGINKKYLSYADFANAKIDMIFPKDKLHSAFKREVYTLESSYFENLGDNTFRRHSLPFKAQVSSVNDIAVYDFNNDGKKDLLLVGNNFEISTQLSRLDASHGLLLLNDSNGNFKASSNRFFDIAGACRSIEFLNYQDEKYLVITRNNDQPVFLKINK</sequence>
<proteinExistence type="predicted"/>
<dbReference type="Proteomes" id="UP000238442">
    <property type="component" value="Chromosome"/>
</dbReference>
<dbReference type="AlphaFoldDB" id="A0A2S0I0B7"/>
<dbReference type="Pfam" id="PF07593">
    <property type="entry name" value="UnbV_ASPIC"/>
    <property type="match status" value="1"/>
</dbReference>
<dbReference type="PANTHER" id="PTHR16026:SF0">
    <property type="entry name" value="CARTILAGE ACIDIC PROTEIN 1"/>
    <property type="match status" value="1"/>
</dbReference>
<dbReference type="Pfam" id="PF13517">
    <property type="entry name" value="FG-GAP_3"/>
    <property type="match status" value="6"/>
</dbReference>
<dbReference type="PANTHER" id="PTHR16026">
    <property type="entry name" value="CARTILAGE ACIDIC PROTEIN 1"/>
    <property type="match status" value="1"/>
</dbReference>
<dbReference type="OrthoDB" id="9816120at2"/>
<evidence type="ECO:0000313" key="3">
    <source>
        <dbReference type="EMBL" id="AVI52361.1"/>
    </source>
</evidence>
<dbReference type="InterPro" id="IPR013517">
    <property type="entry name" value="FG-GAP"/>
</dbReference>
<dbReference type="Gene3D" id="2.130.10.130">
    <property type="entry name" value="Integrin alpha, N-terminal"/>
    <property type="match status" value="4"/>
</dbReference>
<name>A0A2S0I0B7_9FLAO</name>
<reference evidence="3 4" key="1">
    <citation type="submission" date="2018-02" db="EMBL/GenBank/DDBJ databases">
        <title>Genomic analysis of the strain RR4-38 isolated from a seawater recirculating aquaculture system.</title>
        <authorList>
            <person name="Kim Y.-S."/>
            <person name="Jang Y.H."/>
            <person name="Kim K.-H."/>
        </authorList>
    </citation>
    <scope>NUCLEOTIDE SEQUENCE [LARGE SCALE GENOMIC DNA]</scope>
    <source>
        <strain evidence="3 4">RR4-38</strain>
    </source>
</reference>
<evidence type="ECO:0000259" key="2">
    <source>
        <dbReference type="Pfam" id="PF07593"/>
    </source>
</evidence>
<keyword evidence="1" id="KW-0732">Signal</keyword>
<dbReference type="KEGG" id="aue:C5O00_07635"/>
<dbReference type="RefSeq" id="WP_105217600.1">
    <property type="nucleotide sequence ID" value="NZ_CP027062.1"/>
</dbReference>
<gene>
    <name evidence="3" type="ORF">C5O00_07635</name>
</gene>
<dbReference type="SUPFAM" id="SSF69318">
    <property type="entry name" value="Integrin alpha N-terminal domain"/>
    <property type="match status" value="3"/>
</dbReference>
<keyword evidence="4" id="KW-1185">Reference proteome</keyword>